<accession>A0A1A0DCA5</accession>
<reference evidence="1 2" key="1">
    <citation type="submission" date="2016-05" db="EMBL/GenBank/DDBJ databases">
        <title>Genome sequencing of Acetobacter pasteurianus strain SRCM100623.</title>
        <authorList>
            <person name="Song Y.R."/>
        </authorList>
    </citation>
    <scope>NUCLEOTIDE SEQUENCE [LARGE SCALE GENOMIC DNA]</scope>
    <source>
        <strain evidence="1 2">SRCM100623</strain>
    </source>
</reference>
<sequence length="237" mass="25078">MPMLPVSLPSVWNIPVAAGVPALMGQSVSAGVQASASVTVGSLLDDLQITQAASQWGIFTQDGQRVLTSAHVLSADMQTAWRIAEAPLEEGAFLSYSKVRMSRQHRIVMVCDGSEAGMEDANATSLALDVLAGAGQAGALYVRAGFFATLEALEADTNLYAVITPEKKYDSVNIIGHRWMREARQGITMPVVEIALQEVRITGSTQFASTRMPQGQQIQCGGMAYATTSTANAGEIA</sequence>
<dbReference type="AlphaFoldDB" id="A0A1A0DCA5"/>
<dbReference type="RefSeq" id="WP_003628973.1">
    <property type="nucleotide sequence ID" value="NZ_LYUD01000099.1"/>
</dbReference>
<dbReference type="PATRIC" id="fig|438.15.peg.1166"/>
<dbReference type="eggNOG" id="ENOG50333I4">
    <property type="taxonomic scope" value="Bacteria"/>
</dbReference>
<dbReference type="OrthoDB" id="9029638at2"/>
<dbReference type="EMBL" id="LYUD01000099">
    <property type="protein sequence ID" value="OAZ72471.1"/>
    <property type="molecule type" value="Genomic_DNA"/>
</dbReference>
<name>A0A1A0DCA5_ACEPA</name>
<gene>
    <name evidence="1" type="ORF">SRCM100623_01011</name>
</gene>
<organism evidence="1 2">
    <name type="scientific">Acetobacter pasteurianus</name>
    <name type="common">Acetobacter turbidans</name>
    <dbReference type="NCBI Taxonomy" id="438"/>
    <lineage>
        <taxon>Bacteria</taxon>
        <taxon>Pseudomonadati</taxon>
        <taxon>Pseudomonadota</taxon>
        <taxon>Alphaproteobacteria</taxon>
        <taxon>Acetobacterales</taxon>
        <taxon>Acetobacteraceae</taxon>
        <taxon>Acetobacter</taxon>
    </lineage>
</organism>
<comment type="caution">
    <text evidence="1">The sequence shown here is derived from an EMBL/GenBank/DDBJ whole genome shotgun (WGS) entry which is preliminary data.</text>
</comment>
<evidence type="ECO:0000313" key="2">
    <source>
        <dbReference type="Proteomes" id="UP000093796"/>
    </source>
</evidence>
<evidence type="ECO:0000313" key="1">
    <source>
        <dbReference type="EMBL" id="OAZ72471.1"/>
    </source>
</evidence>
<proteinExistence type="predicted"/>
<protein>
    <submittedName>
        <fullName evidence="1">Uncharacterized protein</fullName>
    </submittedName>
</protein>
<dbReference type="Proteomes" id="UP000093796">
    <property type="component" value="Unassembled WGS sequence"/>
</dbReference>